<dbReference type="EMBL" id="MHCN01000010">
    <property type="protein sequence ID" value="OGY21835.1"/>
    <property type="molecule type" value="Genomic_DNA"/>
</dbReference>
<name>A0A1G1W2D2_9BACT</name>
<organism evidence="3 4">
    <name type="scientific">Candidatus Woykebacteria bacterium GWA1_44_8</name>
    <dbReference type="NCBI Taxonomy" id="1802591"/>
    <lineage>
        <taxon>Bacteria</taxon>
        <taxon>Candidatus Woykeibacteriota</taxon>
    </lineage>
</organism>
<comment type="caution">
    <text evidence="3">The sequence shown here is derived from an EMBL/GenBank/DDBJ whole genome shotgun (WGS) entry which is preliminary data.</text>
</comment>
<feature type="transmembrane region" description="Helical" evidence="1">
    <location>
        <begin position="66"/>
        <end position="85"/>
    </location>
</feature>
<dbReference type="STRING" id="1802591.A2113_00710"/>
<feature type="transmembrane region" description="Helical" evidence="1">
    <location>
        <begin position="91"/>
        <end position="113"/>
    </location>
</feature>
<dbReference type="Pfam" id="PF03779">
    <property type="entry name" value="SPW"/>
    <property type="match status" value="1"/>
</dbReference>
<keyword evidence="1" id="KW-0812">Transmembrane</keyword>
<feature type="transmembrane region" description="Helical" evidence="1">
    <location>
        <begin position="12"/>
        <end position="31"/>
    </location>
</feature>
<gene>
    <name evidence="3" type="ORF">A2113_00710</name>
</gene>
<sequence length="141" mass="15512">MFEERLNSWVWLSWLAFLAGLWLIVSPFILGYSTTTTAMNNDVIVGAAVVTLSLITIVWKRLTASWLSWLIALVGIWEIAAPFLLDYTSTTVAAWNGAILGVIILILAGARGLNLQGAATQRYGPTFPSEERPKKEEKEGS</sequence>
<dbReference type="AlphaFoldDB" id="A0A1G1W2D2"/>
<reference evidence="3 4" key="1">
    <citation type="journal article" date="2016" name="Nat. Commun.">
        <title>Thousands of microbial genomes shed light on interconnected biogeochemical processes in an aquifer system.</title>
        <authorList>
            <person name="Anantharaman K."/>
            <person name="Brown C.T."/>
            <person name="Hug L.A."/>
            <person name="Sharon I."/>
            <person name="Castelle C.J."/>
            <person name="Probst A.J."/>
            <person name="Thomas B.C."/>
            <person name="Singh A."/>
            <person name="Wilkins M.J."/>
            <person name="Karaoz U."/>
            <person name="Brodie E.L."/>
            <person name="Williams K.H."/>
            <person name="Hubbard S.S."/>
            <person name="Banfield J.F."/>
        </authorList>
    </citation>
    <scope>NUCLEOTIDE SEQUENCE [LARGE SCALE GENOMIC DNA]</scope>
</reference>
<accession>A0A1G1W2D2</accession>
<feature type="domain" description="SPW repeat-containing integral membrane" evidence="2">
    <location>
        <begin position="11"/>
        <end position="108"/>
    </location>
</feature>
<keyword evidence="1" id="KW-0472">Membrane</keyword>
<keyword evidence="1" id="KW-1133">Transmembrane helix</keyword>
<evidence type="ECO:0000313" key="4">
    <source>
        <dbReference type="Proteomes" id="UP000176299"/>
    </source>
</evidence>
<evidence type="ECO:0000256" key="1">
    <source>
        <dbReference type="SAM" id="Phobius"/>
    </source>
</evidence>
<dbReference type="InterPro" id="IPR005530">
    <property type="entry name" value="SPW"/>
</dbReference>
<evidence type="ECO:0000313" key="3">
    <source>
        <dbReference type="EMBL" id="OGY21835.1"/>
    </source>
</evidence>
<dbReference type="Proteomes" id="UP000176299">
    <property type="component" value="Unassembled WGS sequence"/>
</dbReference>
<proteinExistence type="predicted"/>
<evidence type="ECO:0000259" key="2">
    <source>
        <dbReference type="Pfam" id="PF03779"/>
    </source>
</evidence>
<protein>
    <recommendedName>
        <fullName evidence="2">SPW repeat-containing integral membrane domain-containing protein</fullName>
    </recommendedName>
</protein>